<dbReference type="AlphaFoldDB" id="A0A0C2E005"/>
<keyword evidence="3" id="KW-1185">Reference proteome</keyword>
<organism evidence="2 3">
    <name type="scientific">Ancylostoma duodenale</name>
    <dbReference type="NCBI Taxonomy" id="51022"/>
    <lineage>
        <taxon>Eukaryota</taxon>
        <taxon>Metazoa</taxon>
        <taxon>Ecdysozoa</taxon>
        <taxon>Nematoda</taxon>
        <taxon>Chromadorea</taxon>
        <taxon>Rhabditida</taxon>
        <taxon>Rhabditina</taxon>
        <taxon>Rhabditomorpha</taxon>
        <taxon>Strongyloidea</taxon>
        <taxon>Ancylostomatidae</taxon>
        <taxon>Ancylostomatinae</taxon>
        <taxon>Ancylostoma</taxon>
    </lineage>
</organism>
<dbReference type="Proteomes" id="UP000054047">
    <property type="component" value="Unassembled WGS sequence"/>
</dbReference>
<dbReference type="EMBL" id="KN726322">
    <property type="protein sequence ID" value="KIH68657.1"/>
    <property type="molecule type" value="Genomic_DNA"/>
</dbReference>
<evidence type="ECO:0000256" key="1">
    <source>
        <dbReference type="SAM" id="MobiDB-lite"/>
    </source>
</evidence>
<gene>
    <name evidence="2" type="ORF">ANCDUO_01005</name>
</gene>
<protein>
    <submittedName>
        <fullName evidence="2">Uncharacterized protein</fullName>
    </submittedName>
</protein>
<evidence type="ECO:0000313" key="3">
    <source>
        <dbReference type="Proteomes" id="UP000054047"/>
    </source>
</evidence>
<evidence type="ECO:0000313" key="2">
    <source>
        <dbReference type="EMBL" id="KIH68657.1"/>
    </source>
</evidence>
<sequence>MQARHDVIGLTETRRYRPLSATLDNAEELCLGTCDSRGVGELGILVNTDLKMSLSTTSMKSSIDLFSISATAQRASADGSTAIKRRPPYEVLELQRQHGAATAACNYQLTSELTKRCREAIKEPQAETSSSVSRSRKDREKHSQRTPGHHQSQG</sequence>
<proteinExistence type="predicted"/>
<feature type="region of interest" description="Disordered" evidence="1">
    <location>
        <begin position="120"/>
        <end position="154"/>
    </location>
</feature>
<name>A0A0C2E005_9BILA</name>
<accession>A0A0C2E005</accession>
<reference evidence="2 3" key="1">
    <citation type="submission" date="2013-12" db="EMBL/GenBank/DDBJ databases">
        <title>Draft genome of the parsitic nematode Ancylostoma duodenale.</title>
        <authorList>
            <person name="Mitreva M."/>
        </authorList>
    </citation>
    <scope>NUCLEOTIDE SEQUENCE [LARGE SCALE GENOMIC DNA]</scope>
    <source>
        <strain evidence="2 3">Zhejiang</strain>
    </source>
</reference>